<dbReference type="Pfam" id="PF00072">
    <property type="entry name" value="Response_reg"/>
    <property type="match status" value="1"/>
</dbReference>
<dbReference type="SUPFAM" id="SSF52172">
    <property type="entry name" value="CheY-like"/>
    <property type="match status" value="1"/>
</dbReference>
<dbReference type="SMART" id="SM00448">
    <property type="entry name" value="REC"/>
    <property type="match status" value="1"/>
</dbReference>
<accession>A0ABU5Q9I2</accession>
<evidence type="ECO:0000256" key="2">
    <source>
        <dbReference type="PROSITE-ProRule" id="PRU00169"/>
    </source>
</evidence>
<comment type="caution">
    <text evidence="4">The sequence shown here is derived from an EMBL/GenBank/DDBJ whole genome shotgun (WGS) entry which is preliminary data.</text>
</comment>
<keyword evidence="1 2" id="KW-0597">Phosphoprotein</keyword>
<proteinExistence type="predicted"/>
<reference evidence="4 5" key="1">
    <citation type="submission" date="2023-12" db="EMBL/GenBank/DDBJ databases">
        <title>Novel species of the genus Arcicella isolated from rivers.</title>
        <authorList>
            <person name="Lu H."/>
        </authorList>
    </citation>
    <scope>NUCLEOTIDE SEQUENCE [LARGE SCALE GENOMIC DNA]</scope>
    <source>
        <strain evidence="4 5">KCTC 23307</strain>
    </source>
</reference>
<dbReference type="CDD" id="cd17574">
    <property type="entry name" value="REC_OmpR"/>
    <property type="match status" value="1"/>
</dbReference>
<dbReference type="Proteomes" id="UP001302949">
    <property type="component" value="Unassembled WGS sequence"/>
</dbReference>
<organism evidence="4 5">
    <name type="scientific">Arcicella rigui</name>
    <dbReference type="NCBI Taxonomy" id="797020"/>
    <lineage>
        <taxon>Bacteria</taxon>
        <taxon>Pseudomonadati</taxon>
        <taxon>Bacteroidota</taxon>
        <taxon>Cytophagia</taxon>
        <taxon>Cytophagales</taxon>
        <taxon>Flectobacillaceae</taxon>
        <taxon>Arcicella</taxon>
    </lineage>
</organism>
<evidence type="ECO:0000256" key="1">
    <source>
        <dbReference type="ARBA" id="ARBA00022553"/>
    </source>
</evidence>
<dbReference type="InterPro" id="IPR011006">
    <property type="entry name" value="CheY-like_superfamily"/>
</dbReference>
<dbReference type="PROSITE" id="PS50110">
    <property type="entry name" value="RESPONSE_REGULATORY"/>
    <property type="match status" value="1"/>
</dbReference>
<feature type="modified residue" description="4-aspartylphosphate" evidence="2">
    <location>
        <position position="55"/>
    </location>
</feature>
<feature type="domain" description="Response regulatory" evidence="3">
    <location>
        <begin position="6"/>
        <end position="122"/>
    </location>
</feature>
<dbReference type="EMBL" id="JAYFUM010000010">
    <property type="protein sequence ID" value="MEA5139488.1"/>
    <property type="molecule type" value="Genomic_DNA"/>
</dbReference>
<dbReference type="PANTHER" id="PTHR43547">
    <property type="entry name" value="TWO-COMPONENT HISTIDINE KINASE"/>
    <property type="match status" value="1"/>
</dbReference>
<sequence>MKTAIKVLIVDDEPSILMSLEFLMKKEGYQVFIARDGSEALDIIEKEVPAIILLDIMMPRVDGYEVCRMIKESFRFQHIKIVFLSAKNKEMDIEKGYALGADLYVSKPFSTRTLVAKINALALGLVSG</sequence>
<dbReference type="PANTHER" id="PTHR43547:SF2">
    <property type="entry name" value="HYBRID SIGNAL TRANSDUCTION HISTIDINE KINASE C"/>
    <property type="match status" value="1"/>
</dbReference>
<dbReference type="RefSeq" id="WP_323296647.1">
    <property type="nucleotide sequence ID" value="NZ_JAYFUM010000010.1"/>
</dbReference>
<evidence type="ECO:0000259" key="3">
    <source>
        <dbReference type="PROSITE" id="PS50110"/>
    </source>
</evidence>
<protein>
    <submittedName>
        <fullName evidence="4">Response regulator</fullName>
    </submittedName>
</protein>
<keyword evidence="5" id="KW-1185">Reference proteome</keyword>
<evidence type="ECO:0000313" key="4">
    <source>
        <dbReference type="EMBL" id="MEA5139488.1"/>
    </source>
</evidence>
<dbReference type="Gene3D" id="3.40.50.2300">
    <property type="match status" value="1"/>
</dbReference>
<evidence type="ECO:0000313" key="5">
    <source>
        <dbReference type="Proteomes" id="UP001302949"/>
    </source>
</evidence>
<dbReference type="InterPro" id="IPR001789">
    <property type="entry name" value="Sig_transdc_resp-reg_receiver"/>
</dbReference>
<gene>
    <name evidence="4" type="ORF">VB248_10095</name>
</gene>
<name>A0ABU5Q9I2_9BACT</name>